<dbReference type="SUPFAM" id="SSF53850">
    <property type="entry name" value="Periplasmic binding protein-like II"/>
    <property type="match status" value="1"/>
</dbReference>
<gene>
    <name evidence="6" type="ORF">BAU07_06755</name>
</gene>
<protein>
    <submittedName>
        <fullName evidence="6">LysR family transcriptional regulator</fullName>
    </submittedName>
</protein>
<dbReference type="Gene3D" id="3.40.190.10">
    <property type="entry name" value="Periplasmic binding protein-like II"/>
    <property type="match status" value="2"/>
</dbReference>
<keyword evidence="7" id="KW-1185">Reference proteome</keyword>
<dbReference type="InterPro" id="IPR036390">
    <property type="entry name" value="WH_DNA-bd_sf"/>
</dbReference>
<dbReference type="RefSeq" id="WP_066655223.1">
    <property type="nucleotide sequence ID" value="NZ_CBCSCL010000008.1"/>
</dbReference>
<keyword evidence="4" id="KW-0804">Transcription</keyword>
<dbReference type="EMBL" id="CP016172">
    <property type="protein sequence ID" value="ANN76853.1"/>
    <property type="molecule type" value="Genomic_DNA"/>
</dbReference>
<dbReference type="KEGG" id="bfz:BAU07_06755"/>
<dbReference type="GO" id="GO:0000976">
    <property type="term" value="F:transcription cis-regulatory region binding"/>
    <property type="evidence" value="ECO:0007669"/>
    <property type="project" value="TreeGrafter"/>
</dbReference>
<dbReference type="PRINTS" id="PR00039">
    <property type="entry name" value="HTHLYSR"/>
</dbReference>
<evidence type="ECO:0000256" key="4">
    <source>
        <dbReference type="ARBA" id="ARBA00023163"/>
    </source>
</evidence>
<dbReference type="PANTHER" id="PTHR30126">
    <property type="entry name" value="HTH-TYPE TRANSCRIPTIONAL REGULATOR"/>
    <property type="match status" value="1"/>
</dbReference>
<dbReference type="PANTHER" id="PTHR30126:SF39">
    <property type="entry name" value="HTH-TYPE TRANSCRIPTIONAL REGULATOR CYSL"/>
    <property type="match status" value="1"/>
</dbReference>
<dbReference type="InterPro" id="IPR000847">
    <property type="entry name" value="LysR_HTH_N"/>
</dbReference>
<keyword evidence="3" id="KW-0238">DNA-binding</keyword>
<reference evidence="6 7" key="1">
    <citation type="submission" date="2016-06" db="EMBL/GenBank/DDBJ databases">
        <title>Complete genome sequences of Bordetella bronchialis and Bordetella flabilis.</title>
        <authorList>
            <person name="LiPuma J.J."/>
            <person name="Spilker T."/>
        </authorList>
    </citation>
    <scope>NUCLEOTIDE SEQUENCE [LARGE SCALE GENOMIC DNA]</scope>
    <source>
        <strain evidence="6 7">AU10664</strain>
    </source>
</reference>
<organism evidence="6 7">
    <name type="scientific">Bordetella flabilis</name>
    <dbReference type="NCBI Taxonomy" id="463014"/>
    <lineage>
        <taxon>Bacteria</taxon>
        <taxon>Pseudomonadati</taxon>
        <taxon>Pseudomonadota</taxon>
        <taxon>Betaproteobacteria</taxon>
        <taxon>Burkholderiales</taxon>
        <taxon>Alcaligenaceae</taxon>
        <taxon>Bordetella</taxon>
    </lineage>
</organism>
<evidence type="ECO:0000256" key="3">
    <source>
        <dbReference type="ARBA" id="ARBA00023125"/>
    </source>
</evidence>
<dbReference type="PROSITE" id="PS50931">
    <property type="entry name" value="HTH_LYSR"/>
    <property type="match status" value="1"/>
</dbReference>
<evidence type="ECO:0000256" key="1">
    <source>
        <dbReference type="ARBA" id="ARBA00009437"/>
    </source>
</evidence>
<proteinExistence type="inferred from homology"/>
<comment type="similarity">
    <text evidence="1">Belongs to the LysR transcriptional regulatory family.</text>
</comment>
<feature type="domain" description="HTH lysR-type" evidence="5">
    <location>
        <begin position="4"/>
        <end position="61"/>
    </location>
</feature>
<dbReference type="CDD" id="cd05466">
    <property type="entry name" value="PBP2_LTTR_substrate"/>
    <property type="match status" value="1"/>
</dbReference>
<keyword evidence="2" id="KW-0805">Transcription regulation</keyword>
<accession>A0A193GB45</accession>
<evidence type="ECO:0000256" key="2">
    <source>
        <dbReference type="ARBA" id="ARBA00023015"/>
    </source>
</evidence>
<evidence type="ECO:0000259" key="5">
    <source>
        <dbReference type="PROSITE" id="PS50931"/>
    </source>
</evidence>
<dbReference type="Pfam" id="PF03466">
    <property type="entry name" value="LysR_substrate"/>
    <property type="match status" value="1"/>
</dbReference>
<dbReference type="AlphaFoldDB" id="A0A193GB45"/>
<dbReference type="InterPro" id="IPR036388">
    <property type="entry name" value="WH-like_DNA-bd_sf"/>
</dbReference>
<dbReference type="OrthoDB" id="9785745at2"/>
<dbReference type="GO" id="GO:0003700">
    <property type="term" value="F:DNA-binding transcription factor activity"/>
    <property type="evidence" value="ECO:0007669"/>
    <property type="project" value="InterPro"/>
</dbReference>
<sequence>MPDLNLAHLHAFALVAELGSFSAAADRLGVSQPAISAQVKQLERRCGVRLLERVGRRAAPTAAGAELLRWRHAIDGAIEGALEAVSQYSTETRGQVRLGSGATAAIHLLPPVLGTLRRQFPDLSVLVSTGNTADFIAAVESNAVDVALVTLPIPERGSLAVMPVAAEDFVAVGPPGMLPDRGKATPRSLARLPLILFEPGANTRVLIDRWFRQADLAPRPVMELGSVEAIKEMVAAGLGCSVLPAMAVTGKAHRADLVVRPLAPGLGRELALALRKDKPLSKALNQVVQAITRCALSGGGPLRAAAP</sequence>
<name>A0A193GB45_9BORD</name>
<dbReference type="Proteomes" id="UP000091926">
    <property type="component" value="Chromosome"/>
</dbReference>
<dbReference type="Gene3D" id="1.10.10.10">
    <property type="entry name" value="Winged helix-like DNA-binding domain superfamily/Winged helix DNA-binding domain"/>
    <property type="match status" value="1"/>
</dbReference>
<dbReference type="STRING" id="463014.BAU07_06755"/>
<dbReference type="Pfam" id="PF00126">
    <property type="entry name" value="HTH_1"/>
    <property type="match status" value="1"/>
</dbReference>
<evidence type="ECO:0000313" key="6">
    <source>
        <dbReference type="EMBL" id="ANN76853.1"/>
    </source>
</evidence>
<dbReference type="SUPFAM" id="SSF46785">
    <property type="entry name" value="Winged helix' DNA-binding domain"/>
    <property type="match status" value="1"/>
</dbReference>
<dbReference type="InterPro" id="IPR005119">
    <property type="entry name" value="LysR_subst-bd"/>
</dbReference>
<evidence type="ECO:0000313" key="7">
    <source>
        <dbReference type="Proteomes" id="UP000091926"/>
    </source>
</evidence>
<dbReference type="FunFam" id="1.10.10.10:FF:000001">
    <property type="entry name" value="LysR family transcriptional regulator"/>
    <property type="match status" value="1"/>
</dbReference>